<evidence type="ECO:0000313" key="2">
    <source>
        <dbReference type="Proteomes" id="UP000297295"/>
    </source>
</evidence>
<proteinExistence type="predicted"/>
<accession>A0A4E0QAI9</accession>
<reference evidence="1 2" key="1">
    <citation type="submission" date="2017-11" db="EMBL/GenBank/DDBJ databases">
        <title>Isolation and Characterization of Methanogenic Archaea from Saline Meromictic Lake at Siberia.</title>
        <authorList>
            <person name="Shen Y."/>
            <person name="Huang H.-H."/>
            <person name="Lai M.-C."/>
            <person name="Chen S.-C."/>
        </authorList>
    </citation>
    <scope>NUCLEOTIDE SEQUENCE [LARGE SCALE GENOMIC DNA]</scope>
    <source>
        <strain evidence="1 2">SY-01</strain>
    </source>
</reference>
<evidence type="ECO:0000313" key="1">
    <source>
        <dbReference type="EMBL" id="TGC09467.1"/>
    </source>
</evidence>
<comment type="caution">
    <text evidence="1">The sequence shown here is derived from an EMBL/GenBank/DDBJ whole genome shotgun (WGS) entry which is preliminary data.</text>
</comment>
<keyword evidence="2" id="KW-1185">Reference proteome</keyword>
<dbReference type="EMBL" id="PGGK01000005">
    <property type="protein sequence ID" value="TGC09467.1"/>
    <property type="molecule type" value="Genomic_DNA"/>
</dbReference>
<dbReference type="AlphaFoldDB" id="A0A4E0QAI9"/>
<dbReference type="Proteomes" id="UP000297295">
    <property type="component" value="Unassembled WGS sequence"/>
</dbReference>
<protein>
    <submittedName>
        <fullName evidence="1">Uncharacterized protein</fullName>
    </submittedName>
</protein>
<organism evidence="1 2">
    <name type="scientific">Methanolobus halotolerans</name>
    <dbReference type="NCBI Taxonomy" id="2052935"/>
    <lineage>
        <taxon>Archaea</taxon>
        <taxon>Methanobacteriati</taxon>
        <taxon>Methanobacteriota</taxon>
        <taxon>Stenosarchaea group</taxon>
        <taxon>Methanomicrobia</taxon>
        <taxon>Methanosarcinales</taxon>
        <taxon>Methanosarcinaceae</taxon>
        <taxon>Methanolobus</taxon>
    </lineage>
</organism>
<sequence length="205" mass="23787">MGFFGLKKKDADDEAREIELKIIEYMEELSSKHPLFVANALKKCVSNMGFADDIGFIKLASNSQSNLYYTGDILLISSKRDLDIGEILEHGFFTESGYLELYSELKSFNREGYLNVFSLNYKEDFIILPTDVTGILLKVIPFYEDEWYDLFEKSVNDYSSLRESIEDSIEFYENLEDEGDKQNIQEVLSSRIKVLDEKEEKQIII</sequence>
<name>A0A4E0QAI9_9EURY</name>
<gene>
    <name evidence="1" type="ORF">CUN85_06460</name>
</gene>
<dbReference type="RefSeq" id="WP_135389506.1">
    <property type="nucleotide sequence ID" value="NZ_PGGK01000005.1"/>
</dbReference>